<comment type="subcellular location">
    <subcellularLocation>
        <location evidence="1">Cell membrane</location>
        <topology evidence="1">Multi-pass membrane protein</topology>
    </subcellularLocation>
</comment>
<dbReference type="InterPro" id="IPR003740">
    <property type="entry name" value="YitT"/>
</dbReference>
<evidence type="ECO:0000256" key="6">
    <source>
        <dbReference type="SAM" id="Phobius"/>
    </source>
</evidence>
<dbReference type="PANTHER" id="PTHR33545:SF5">
    <property type="entry name" value="UPF0750 MEMBRANE PROTEIN YITT"/>
    <property type="match status" value="1"/>
</dbReference>
<keyword evidence="2" id="KW-1003">Cell membrane</keyword>
<feature type="transmembrane region" description="Helical" evidence="6">
    <location>
        <begin position="100"/>
        <end position="118"/>
    </location>
</feature>
<reference evidence="7" key="1">
    <citation type="submission" date="2021-01" db="EMBL/GenBank/DDBJ databases">
        <title>Modified the classification status of verrucomicrobia.</title>
        <authorList>
            <person name="Feng X."/>
        </authorList>
    </citation>
    <scope>NUCLEOTIDE SEQUENCE</scope>
    <source>
        <strain evidence="7">JCM 18052</strain>
    </source>
</reference>
<dbReference type="Pfam" id="PF02588">
    <property type="entry name" value="YitT_membrane"/>
    <property type="match status" value="1"/>
</dbReference>
<evidence type="ECO:0000256" key="3">
    <source>
        <dbReference type="ARBA" id="ARBA00022692"/>
    </source>
</evidence>
<dbReference type="GO" id="GO:0005886">
    <property type="term" value="C:plasma membrane"/>
    <property type="evidence" value="ECO:0007669"/>
    <property type="project" value="UniProtKB-SubCell"/>
</dbReference>
<keyword evidence="5 6" id="KW-0472">Membrane</keyword>
<evidence type="ECO:0000256" key="5">
    <source>
        <dbReference type="ARBA" id="ARBA00023136"/>
    </source>
</evidence>
<evidence type="ECO:0000256" key="2">
    <source>
        <dbReference type="ARBA" id="ARBA00022475"/>
    </source>
</evidence>
<evidence type="ECO:0000313" key="7">
    <source>
        <dbReference type="EMBL" id="MBK1816748.1"/>
    </source>
</evidence>
<keyword evidence="3 6" id="KW-0812">Transmembrane</keyword>
<evidence type="ECO:0000256" key="1">
    <source>
        <dbReference type="ARBA" id="ARBA00004651"/>
    </source>
</evidence>
<evidence type="ECO:0000256" key="4">
    <source>
        <dbReference type="ARBA" id="ARBA00022989"/>
    </source>
</evidence>
<accession>A0A934R694</accession>
<dbReference type="Proteomes" id="UP000600139">
    <property type="component" value="Unassembled WGS sequence"/>
</dbReference>
<organism evidence="7 8">
    <name type="scientific">Luteolibacter yonseiensis</name>
    <dbReference type="NCBI Taxonomy" id="1144680"/>
    <lineage>
        <taxon>Bacteria</taxon>
        <taxon>Pseudomonadati</taxon>
        <taxon>Verrucomicrobiota</taxon>
        <taxon>Verrucomicrobiia</taxon>
        <taxon>Verrucomicrobiales</taxon>
        <taxon>Verrucomicrobiaceae</taxon>
        <taxon>Luteolibacter</taxon>
    </lineage>
</organism>
<sequence>MLQSLIRLLNRQTLESGNPPDGLSPGIRHSLLEDVYAFAIGCSLVVFGLLLLKSTGLVTGGVAGMALLLSYITNWSVGTLFMLINLPFFIFAWLGMGLRFTIKTIVASVGIMVISGYMPMVVELRASHPLYGSVFGGSLMGLGILALARHGAGAGGTGVLCLYLQRKNGINAGKTQMVIDAMVISSSLFYLNPGKILYSILSAAAMSAVMVSYHKPQRYLGH</sequence>
<comment type="caution">
    <text evidence="7">The sequence shown here is derived from an EMBL/GenBank/DDBJ whole genome shotgun (WGS) entry which is preliminary data.</text>
</comment>
<gene>
    <name evidence="7" type="ORF">JIN84_14070</name>
</gene>
<dbReference type="AlphaFoldDB" id="A0A934R694"/>
<proteinExistence type="predicted"/>
<dbReference type="InterPro" id="IPR051461">
    <property type="entry name" value="UPF0750_membrane"/>
</dbReference>
<name>A0A934R694_9BACT</name>
<keyword evidence="4 6" id="KW-1133">Transmembrane helix</keyword>
<keyword evidence="8" id="KW-1185">Reference proteome</keyword>
<evidence type="ECO:0000313" key="8">
    <source>
        <dbReference type="Proteomes" id="UP000600139"/>
    </source>
</evidence>
<dbReference type="PANTHER" id="PTHR33545">
    <property type="entry name" value="UPF0750 MEMBRANE PROTEIN YITT-RELATED"/>
    <property type="match status" value="1"/>
</dbReference>
<protein>
    <submittedName>
        <fullName evidence="7">YitT family protein</fullName>
    </submittedName>
</protein>
<feature type="transmembrane region" description="Helical" evidence="6">
    <location>
        <begin position="72"/>
        <end position="93"/>
    </location>
</feature>
<dbReference type="EMBL" id="JAENIK010000011">
    <property type="protein sequence ID" value="MBK1816748.1"/>
    <property type="molecule type" value="Genomic_DNA"/>
</dbReference>
<dbReference type="RefSeq" id="WP_200351674.1">
    <property type="nucleotide sequence ID" value="NZ_BAABHZ010000006.1"/>
</dbReference>